<reference evidence="1 2" key="1">
    <citation type="submission" date="2015-02" db="EMBL/GenBank/DDBJ databases">
        <title>Genome Sequencing of Rickettsiales.</title>
        <authorList>
            <person name="Daugherty S.C."/>
            <person name="Su Q."/>
            <person name="Abolude K."/>
            <person name="Beier-Sexton M."/>
            <person name="Carlyon J.A."/>
            <person name="Carter R."/>
            <person name="Day N.P."/>
            <person name="Dumler S.J."/>
            <person name="Dyachenko V."/>
            <person name="Godinez A."/>
            <person name="Kurtti T.J."/>
            <person name="Lichay M."/>
            <person name="Mullins K.E."/>
            <person name="Ott S."/>
            <person name="Pappas-Brown V."/>
            <person name="Paris D.H."/>
            <person name="Patel P."/>
            <person name="Richards A.L."/>
            <person name="Sadzewicz L."/>
            <person name="Sears K."/>
            <person name="Seidman D."/>
            <person name="Sengamalay N."/>
            <person name="Stenos J."/>
            <person name="Tallon L.J."/>
            <person name="Vincent G."/>
            <person name="Fraser C.M."/>
            <person name="Munderloh U."/>
            <person name="Dunning-Hotopp J.C."/>
        </authorList>
    </citation>
    <scope>NUCLEOTIDE SEQUENCE [LARGE SCALE GENOMIC DNA]</scope>
    <source>
        <strain evidence="1 2">Tate's Hell</strain>
    </source>
</reference>
<keyword evidence="2" id="KW-1185">Reference proteome</keyword>
<dbReference type="Proteomes" id="UP000035491">
    <property type="component" value="Unassembled WGS sequence"/>
</dbReference>
<comment type="caution">
    <text evidence="1">The sequence shown here is derived from an EMBL/GenBank/DDBJ whole genome shotgun (WGS) entry which is preliminary data.</text>
</comment>
<protein>
    <submittedName>
        <fullName evidence="1">Uncharacterized protein</fullName>
    </submittedName>
</protein>
<dbReference type="EMBL" id="LAOO01000001">
    <property type="protein sequence ID" value="KJW01122.1"/>
    <property type="molecule type" value="Genomic_DNA"/>
</dbReference>
<proteinExistence type="predicted"/>
<name>A0ABR5DR08_RICPA</name>
<evidence type="ECO:0000313" key="2">
    <source>
        <dbReference type="Proteomes" id="UP000035491"/>
    </source>
</evidence>
<organism evidence="1 2">
    <name type="scientific">Rickettsia parkeri str. Tate's Hell</name>
    <dbReference type="NCBI Taxonomy" id="1359189"/>
    <lineage>
        <taxon>Bacteria</taxon>
        <taxon>Pseudomonadati</taxon>
        <taxon>Pseudomonadota</taxon>
        <taxon>Alphaproteobacteria</taxon>
        <taxon>Rickettsiales</taxon>
        <taxon>Rickettsiaceae</taxon>
        <taxon>Rickettsieae</taxon>
        <taxon>Rickettsia</taxon>
        <taxon>spotted fever group</taxon>
    </lineage>
</organism>
<evidence type="ECO:0000313" key="1">
    <source>
        <dbReference type="EMBL" id="KJW01122.1"/>
    </source>
</evidence>
<sequence>MLCIFYWIASSKFSIFPRNDENISVAIIINKYKLFTL</sequence>
<gene>
    <name evidence="1" type="ORF">RPATATE_1095</name>
</gene>
<accession>A0ABR5DR08</accession>